<gene>
    <name evidence="1" type="ORF">GCM10010521_36660</name>
</gene>
<comment type="caution">
    <text evidence="1">The sequence shown here is derived from an EMBL/GenBank/DDBJ whole genome shotgun (WGS) entry which is preliminary data.</text>
</comment>
<reference evidence="2" key="1">
    <citation type="journal article" date="2019" name="Int. J. Syst. Evol. Microbiol.">
        <title>The Global Catalogue of Microorganisms (GCM) 10K type strain sequencing project: providing services to taxonomists for standard genome sequencing and annotation.</title>
        <authorList>
            <consortium name="The Broad Institute Genomics Platform"/>
            <consortium name="The Broad Institute Genome Sequencing Center for Infectious Disease"/>
            <person name="Wu L."/>
            <person name="Ma J."/>
        </authorList>
    </citation>
    <scope>NUCLEOTIDE SEQUENCE [LARGE SCALE GENOMIC DNA]</scope>
    <source>
        <strain evidence="2">JCM 11574</strain>
    </source>
</reference>
<dbReference type="EMBL" id="BAAAVM010000042">
    <property type="protein sequence ID" value="GAA3146206.1"/>
    <property type="molecule type" value="Genomic_DNA"/>
</dbReference>
<keyword evidence="2" id="KW-1185">Reference proteome</keyword>
<sequence length="58" mass="6453">MCNRGHEEQSCRDCRTIRDNLTDPSRALWNFARIMASPPRVKAPLAFGRPVAGAGRQA</sequence>
<protein>
    <submittedName>
        <fullName evidence="1">Uncharacterized protein</fullName>
    </submittedName>
</protein>
<organism evidence="1 2">
    <name type="scientific">Streptomyces rameus</name>
    <dbReference type="NCBI Taxonomy" id="68261"/>
    <lineage>
        <taxon>Bacteria</taxon>
        <taxon>Bacillati</taxon>
        <taxon>Actinomycetota</taxon>
        <taxon>Actinomycetes</taxon>
        <taxon>Kitasatosporales</taxon>
        <taxon>Streptomycetaceae</taxon>
        <taxon>Streptomyces</taxon>
    </lineage>
</organism>
<accession>A0ABP6NHE1</accession>
<evidence type="ECO:0000313" key="2">
    <source>
        <dbReference type="Proteomes" id="UP001500893"/>
    </source>
</evidence>
<dbReference type="Proteomes" id="UP001500893">
    <property type="component" value="Unassembled WGS sequence"/>
</dbReference>
<name>A0ABP6NHE1_9ACTN</name>
<proteinExistence type="predicted"/>
<evidence type="ECO:0000313" key="1">
    <source>
        <dbReference type="EMBL" id="GAA3146206.1"/>
    </source>
</evidence>